<feature type="domain" description="DNA methylase adenine-specific" evidence="1">
    <location>
        <begin position="67"/>
        <end position="171"/>
    </location>
</feature>
<dbReference type="SUPFAM" id="SSF53335">
    <property type="entry name" value="S-adenosyl-L-methionine-dependent methyltransferases"/>
    <property type="match status" value="1"/>
</dbReference>
<name>A0A6F9XJJ7_9LACO</name>
<dbReference type="GO" id="GO:0008170">
    <property type="term" value="F:N-methyltransferase activity"/>
    <property type="evidence" value="ECO:0007669"/>
    <property type="project" value="InterPro"/>
</dbReference>
<dbReference type="InterPro" id="IPR003356">
    <property type="entry name" value="DNA_methylase_A-5"/>
</dbReference>
<accession>A0A6F9XJJ7</accession>
<dbReference type="InterPro" id="IPR029063">
    <property type="entry name" value="SAM-dependent_MTases_sf"/>
</dbReference>
<dbReference type="Gene3D" id="3.40.50.150">
    <property type="entry name" value="Vaccinia Virus protein VP39"/>
    <property type="match status" value="1"/>
</dbReference>
<dbReference type="EMBL" id="BLAM01000054">
    <property type="protein sequence ID" value="GET05375.1"/>
    <property type="molecule type" value="Genomic_DNA"/>
</dbReference>
<proteinExistence type="predicted"/>
<reference evidence="2" key="1">
    <citation type="submission" date="2019-10" db="EMBL/GenBank/DDBJ databases">
        <title>Lactobacillus agilis SY212 Whole Genome Sequencing Project.</title>
        <authorList>
            <person name="Suzuki S."/>
            <person name="Endo A."/>
            <person name="Maeno S."/>
            <person name="Shiwa Y."/>
            <person name="Matsutani M."/>
            <person name="Kajikawa A."/>
        </authorList>
    </citation>
    <scope>NUCLEOTIDE SEQUENCE</scope>
    <source>
        <strain evidence="2">SY212</strain>
    </source>
</reference>
<protein>
    <recommendedName>
        <fullName evidence="1">DNA methylase adenine-specific domain-containing protein</fullName>
    </recommendedName>
</protein>
<evidence type="ECO:0000313" key="2">
    <source>
        <dbReference type="EMBL" id="GET05375.1"/>
    </source>
</evidence>
<comment type="caution">
    <text evidence="2">The sequence shown here is derived from an EMBL/GenBank/DDBJ whole genome shotgun (WGS) entry which is preliminary data.</text>
</comment>
<gene>
    <name evidence="2" type="ORF">SY212_04050</name>
</gene>
<dbReference type="AlphaFoldDB" id="A0A6F9XJJ7"/>
<dbReference type="GO" id="GO:0003677">
    <property type="term" value="F:DNA binding"/>
    <property type="evidence" value="ECO:0007669"/>
    <property type="project" value="InterPro"/>
</dbReference>
<dbReference type="Proteomes" id="UP000494265">
    <property type="component" value="Unassembled WGS sequence"/>
</dbReference>
<organism evidence="2">
    <name type="scientific">Ligilactobacillus agilis</name>
    <dbReference type="NCBI Taxonomy" id="1601"/>
    <lineage>
        <taxon>Bacteria</taxon>
        <taxon>Bacillati</taxon>
        <taxon>Bacillota</taxon>
        <taxon>Bacilli</taxon>
        <taxon>Lactobacillales</taxon>
        <taxon>Lactobacillaceae</taxon>
        <taxon>Ligilactobacillus</taxon>
    </lineage>
</organism>
<dbReference type="RefSeq" id="WP_172584218.1">
    <property type="nucleotide sequence ID" value="NZ_BLAM01000054.1"/>
</dbReference>
<sequence>MKNKKEIFDAKTINKILGVNDSFRAADKMMSLLSDEGSRLFIFNRFLQIENKLDDDWFRKYFETEQAERKKKKQDFTPKSVITVLNQLMGNNGSSYYEPCAGTGGILIGKWYNNLVNDPVGMEILRRKGIAPTLSILTYTPRNYWYVAEEKSDRAFPFLLFNMAIRGMNGVAIQCDSLTRQAKRAYFVRNDTDNALAFSEIFELPKNGMVAKELNISEWVDDFDLD</sequence>
<dbReference type="Pfam" id="PF02384">
    <property type="entry name" value="N6_Mtase"/>
    <property type="match status" value="1"/>
</dbReference>
<evidence type="ECO:0000259" key="1">
    <source>
        <dbReference type="Pfam" id="PF02384"/>
    </source>
</evidence>